<reference evidence="1" key="1">
    <citation type="submission" date="2024-10" db="EMBL/GenBank/DDBJ databases">
        <title>Genetic diversity among independent isolates of the Dolichocephalovirinae subfamily.</title>
        <authorList>
            <person name="Ely B."/>
            <person name="Thomas Q."/>
            <person name="Mohammadi T."/>
        </authorList>
    </citation>
    <scope>NUCLEOTIDE SEQUENCE</scope>
</reference>
<sequence>MTMNNLKNRGFLTQTSRGLFLVNENKVKLGLDVQEEIEKVVADILRDHGGYATRKQINAAVDNIRGSTEEAAMTRVLSINPRIRRDYQFHLYAFYNLAADELAGLPQMGKWLHVQSAAAMRMITGKPSNDVLPLTERAKTLQRRNIGAVFKLVLDHIDEEFVDGLKNDPDLKQAMREFDEAFSDINATAKRQIEDRYGPGGEEETRLRAKGWSASEIDDARIDALLDYDRDAPLRLIDLFCEGNAEAHERAPLSFYQAFAAWAQLDAVQLSRGILAADLS</sequence>
<gene>
    <name evidence="1" type="ORF">BL57_354</name>
</gene>
<organism evidence="1">
    <name type="scientific">Caulobacter phage BL57</name>
    <dbReference type="NCBI Taxonomy" id="3348355"/>
    <lineage>
        <taxon>Viruses</taxon>
    </lineage>
</organism>
<proteinExistence type="predicted"/>
<protein>
    <submittedName>
        <fullName evidence="1">Uncharacterized protein</fullName>
    </submittedName>
</protein>
<accession>A0AB74UNS9</accession>
<dbReference type="EMBL" id="PQ287320">
    <property type="protein sequence ID" value="XHV10826.1"/>
    <property type="molecule type" value="Genomic_DNA"/>
</dbReference>
<name>A0AB74UNS9_9VIRU</name>
<evidence type="ECO:0000313" key="1">
    <source>
        <dbReference type="EMBL" id="XHV10826.1"/>
    </source>
</evidence>